<evidence type="ECO:0000313" key="1">
    <source>
        <dbReference type="EMBL" id="VVC96925.1"/>
    </source>
</evidence>
<dbReference type="Proteomes" id="UP000324832">
    <property type="component" value="Unassembled WGS sequence"/>
</dbReference>
<keyword evidence="2" id="KW-1185">Reference proteome</keyword>
<name>A0A5E4QF87_9NEOP</name>
<dbReference type="CDD" id="cd02440">
    <property type="entry name" value="AdoMet_MTases"/>
    <property type="match status" value="1"/>
</dbReference>
<dbReference type="GO" id="GO:0008988">
    <property type="term" value="F:rRNA (adenine-N6-)-methyltransferase activity"/>
    <property type="evidence" value="ECO:0007669"/>
    <property type="project" value="TreeGrafter"/>
</dbReference>
<proteinExistence type="predicted"/>
<evidence type="ECO:0000313" key="2">
    <source>
        <dbReference type="Proteomes" id="UP000324832"/>
    </source>
</evidence>
<protein>
    <submittedName>
        <fullName evidence="1">Uncharacterized protein</fullName>
    </submittedName>
</protein>
<dbReference type="GO" id="GO:0003676">
    <property type="term" value="F:nucleic acid binding"/>
    <property type="evidence" value="ECO:0007669"/>
    <property type="project" value="InterPro"/>
</dbReference>
<dbReference type="AlphaFoldDB" id="A0A5E4QF87"/>
<dbReference type="Gene3D" id="3.40.50.150">
    <property type="entry name" value="Vaccinia Virus protein VP39"/>
    <property type="match status" value="1"/>
</dbReference>
<dbReference type="PANTHER" id="PTHR23290:SF0">
    <property type="entry name" value="RRNA N6-ADENOSINE-METHYLTRANSFERASE METTL5"/>
    <property type="match status" value="1"/>
</dbReference>
<dbReference type="InterPro" id="IPR051720">
    <property type="entry name" value="rRNA_MeTrfase/Polyamine_Synth"/>
</dbReference>
<reference evidence="1 2" key="1">
    <citation type="submission" date="2017-07" db="EMBL/GenBank/DDBJ databases">
        <authorList>
            <person name="Talla V."/>
            <person name="Backstrom N."/>
        </authorList>
    </citation>
    <scope>NUCLEOTIDE SEQUENCE [LARGE SCALE GENOMIC DNA]</scope>
</reference>
<organism evidence="1 2">
    <name type="scientific">Leptidea sinapis</name>
    <dbReference type="NCBI Taxonomy" id="189913"/>
    <lineage>
        <taxon>Eukaryota</taxon>
        <taxon>Metazoa</taxon>
        <taxon>Ecdysozoa</taxon>
        <taxon>Arthropoda</taxon>
        <taxon>Hexapoda</taxon>
        <taxon>Insecta</taxon>
        <taxon>Pterygota</taxon>
        <taxon>Neoptera</taxon>
        <taxon>Endopterygota</taxon>
        <taxon>Lepidoptera</taxon>
        <taxon>Glossata</taxon>
        <taxon>Ditrysia</taxon>
        <taxon>Papilionoidea</taxon>
        <taxon>Pieridae</taxon>
        <taxon>Dismorphiinae</taxon>
        <taxon>Leptidea</taxon>
    </lineage>
</organism>
<dbReference type="InterPro" id="IPR029063">
    <property type="entry name" value="SAM-dependent_MTases_sf"/>
</dbReference>
<dbReference type="InterPro" id="IPR002052">
    <property type="entry name" value="DNA_methylase_N6_adenine_CS"/>
</dbReference>
<dbReference type="PROSITE" id="PS00092">
    <property type="entry name" value="N6_MTASE"/>
    <property type="match status" value="1"/>
</dbReference>
<sequence length="222" mass="24938">MSAVMKLKVIEGHLGSLSGFSKPKINYEQYETPAHIAAIALYTIQTQFESLENKLVLDAGCGPGMLSVGASLLGAAAVIAVDIDYEALQILNQNIEETETTNIDAIQCDFLDSEMYRWNNCFDTVVMNPPFGTKNNAGMDMKFLKMGLNLSSDCVYSLHKSSTRYISVLLLHRSHIEKKVREWGVKGEVIAELRYNLESSYKFHKHKSKDIAVDLWRLFHPS</sequence>
<dbReference type="PRINTS" id="PR00507">
    <property type="entry name" value="N12N6MTFRASE"/>
</dbReference>
<dbReference type="EMBL" id="FZQP02002946">
    <property type="protein sequence ID" value="VVC96925.1"/>
    <property type="molecule type" value="Genomic_DNA"/>
</dbReference>
<accession>A0A5E4QF87</accession>
<dbReference type="Pfam" id="PF06325">
    <property type="entry name" value="PrmA"/>
    <property type="match status" value="1"/>
</dbReference>
<gene>
    <name evidence="1" type="ORF">LSINAPIS_LOCUS8323</name>
</gene>
<dbReference type="SUPFAM" id="SSF53335">
    <property type="entry name" value="S-adenosyl-L-methionine-dependent methyltransferases"/>
    <property type="match status" value="1"/>
</dbReference>
<dbReference type="PANTHER" id="PTHR23290">
    <property type="entry name" value="RRNA N6-ADENOSINE-METHYLTRANSFERASE METTL5"/>
    <property type="match status" value="1"/>
</dbReference>